<dbReference type="Pfam" id="PF03102">
    <property type="entry name" value="NeuB"/>
    <property type="match status" value="1"/>
</dbReference>
<dbReference type="InterPro" id="IPR036732">
    <property type="entry name" value="AFP_Neu5c_C_sf"/>
</dbReference>
<feature type="domain" description="AFP-like" evidence="1">
    <location>
        <begin position="291"/>
        <end position="348"/>
    </location>
</feature>
<dbReference type="CDD" id="cd11615">
    <property type="entry name" value="SAF_NeuB_like"/>
    <property type="match status" value="1"/>
</dbReference>
<dbReference type="NCBIfam" id="TIGR03569">
    <property type="entry name" value="NeuB_NnaB"/>
    <property type="match status" value="1"/>
</dbReference>
<dbReference type="Proteomes" id="UP000324646">
    <property type="component" value="Chromosome"/>
</dbReference>
<dbReference type="InterPro" id="IPR006190">
    <property type="entry name" value="SAF_AFP_Neu5Ac"/>
</dbReference>
<evidence type="ECO:0000313" key="2">
    <source>
        <dbReference type="EMBL" id="QEK11314.1"/>
    </source>
</evidence>
<dbReference type="PANTHER" id="PTHR42966:SF1">
    <property type="entry name" value="SIALIC ACID SYNTHASE"/>
    <property type="match status" value="1"/>
</dbReference>
<dbReference type="Pfam" id="PF08666">
    <property type="entry name" value="SAF"/>
    <property type="match status" value="1"/>
</dbReference>
<dbReference type="AlphaFoldDB" id="A0A5C0SDJ4"/>
<protein>
    <submittedName>
        <fullName evidence="2">N-acetylneuraminate synthase</fullName>
        <ecNumber evidence="2">2.5.1.56</ecNumber>
    </submittedName>
</protein>
<dbReference type="InterPro" id="IPR020030">
    <property type="entry name" value="Pseudaminic_synth_PseI"/>
</dbReference>
<dbReference type="EC" id="2.5.1.56" evidence="2"/>
<keyword evidence="3" id="KW-1185">Reference proteome</keyword>
<gene>
    <name evidence="2" type="primary">neuB</name>
    <name evidence="2" type="ORF">FQB35_02420</name>
</gene>
<dbReference type="KEGG" id="crs:FQB35_02420"/>
<dbReference type="GO" id="GO:0050462">
    <property type="term" value="F:N-acetylneuraminate synthase activity"/>
    <property type="evidence" value="ECO:0007669"/>
    <property type="project" value="UniProtKB-EC"/>
</dbReference>
<dbReference type="SUPFAM" id="SSF51269">
    <property type="entry name" value="AFP III-like domain"/>
    <property type="match status" value="1"/>
</dbReference>
<dbReference type="InterPro" id="IPR020007">
    <property type="entry name" value="NeuB/NeuA"/>
</dbReference>
<dbReference type="SUPFAM" id="SSF51569">
    <property type="entry name" value="Aldolase"/>
    <property type="match status" value="1"/>
</dbReference>
<dbReference type="NCBIfam" id="TIGR03586">
    <property type="entry name" value="PseI"/>
    <property type="match status" value="1"/>
</dbReference>
<evidence type="ECO:0000313" key="3">
    <source>
        <dbReference type="Proteomes" id="UP000324646"/>
    </source>
</evidence>
<reference evidence="2 3" key="1">
    <citation type="submission" date="2019-07" db="EMBL/GenBank/DDBJ databases">
        <title>Complete genome of Crassaminicella thermophila SY095.</title>
        <authorList>
            <person name="Li X."/>
        </authorList>
    </citation>
    <scope>NUCLEOTIDE SEQUENCE [LARGE SCALE GENOMIC DNA]</scope>
    <source>
        <strain evidence="2 3">SY095</strain>
    </source>
</reference>
<accession>A0A5C0SDJ4</accession>
<sequence>MIKTYNRVIDDGHKTFIIAEAGVNHNGDINLAKKLIDAAVDAGADAVKFQTFKAEKIVIKKAEKAEYQKITTNNDESQFHMLKKLELSYEDHVQLYNYCRKKNIMFLSTPFDMDSVDLLEKIGIEVYKISSGDITNMPLLKYIASKNKPIILSTGMSNLGEIEEAIEWIKGAGNEKIILLHCTTNYPTEYKDVNLRAMNTMKEAFKLPVGYSDHTLGIEVPIAAVAMGACVIEKHFTLDKQMKGPDHKASLEPKELKKMVRTIRNIEICLGNGIKKCIENELENRLIGRKSIVAAHDIKKGEVLKLESIDFKRPGSGIEPKYYMNLIEKKITRDIKEDEIIRWNDIYE</sequence>
<dbReference type="GO" id="GO:0047444">
    <property type="term" value="F:N-acylneuraminate-9-phosphate synthase activity"/>
    <property type="evidence" value="ECO:0007669"/>
    <property type="project" value="TreeGrafter"/>
</dbReference>
<dbReference type="Gene3D" id="3.90.1210.10">
    <property type="entry name" value="Antifreeze-like/N-acetylneuraminic acid synthase C-terminal domain"/>
    <property type="match status" value="1"/>
</dbReference>
<dbReference type="InterPro" id="IPR013785">
    <property type="entry name" value="Aldolase_TIM"/>
</dbReference>
<dbReference type="InterPro" id="IPR013974">
    <property type="entry name" value="SAF"/>
</dbReference>
<dbReference type="Gene3D" id="3.20.20.70">
    <property type="entry name" value="Aldolase class I"/>
    <property type="match status" value="1"/>
</dbReference>
<dbReference type="PROSITE" id="PS50844">
    <property type="entry name" value="AFP_LIKE"/>
    <property type="match status" value="1"/>
</dbReference>
<proteinExistence type="predicted"/>
<organism evidence="2 3">
    <name type="scientific">Crassaminicella thermophila</name>
    <dbReference type="NCBI Taxonomy" id="2599308"/>
    <lineage>
        <taxon>Bacteria</taxon>
        <taxon>Bacillati</taxon>
        <taxon>Bacillota</taxon>
        <taxon>Clostridia</taxon>
        <taxon>Eubacteriales</taxon>
        <taxon>Clostridiaceae</taxon>
        <taxon>Crassaminicella</taxon>
    </lineage>
</organism>
<dbReference type="SMART" id="SM00858">
    <property type="entry name" value="SAF"/>
    <property type="match status" value="1"/>
</dbReference>
<name>A0A5C0SDJ4_CRATE</name>
<dbReference type="PANTHER" id="PTHR42966">
    <property type="entry name" value="N-ACETYLNEURAMINATE SYNTHASE"/>
    <property type="match status" value="1"/>
</dbReference>
<dbReference type="RefSeq" id="WP_148808387.1">
    <property type="nucleotide sequence ID" value="NZ_CP042243.1"/>
</dbReference>
<evidence type="ECO:0000259" key="1">
    <source>
        <dbReference type="PROSITE" id="PS50844"/>
    </source>
</evidence>
<dbReference type="OrthoDB" id="9814210at2"/>
<keyword evidence="2" id="KW-0808">Transferase</keyword>
<dbReference type="EMBL" id="CP042243">
    <property type="protein sequence ID" value="QEK11314.1"/>
    <property type="molecule type" value="Genomic_DNA"/>
</dbReference>
<dbReference type="GO" id="GO:0016051">
    <property type="term" value="P:carbohydrate biosynthetic process"/>
    <property type="evidence" value="ECO:0007669"/>
    <property type="project" value="InterPro"/>
</dbReference>
<dbReference type="InterPro" id="IPR013132">
    <property type="entry name" value="PseI/NeuA/B-like_N"/>
</dbReference>
<dbReference type="InterPro" id="IPR051690">
    <property type="entry name" value="PseI-like"/>
</dbReference>
<dbReference type="InterPro" id="IPR057736">
    <property type="entry name" value="SAF_PseI/NeuA/NeuB"/>
</dbReference>